<name>Q9FBQ0_STRCO</name>
<keyword evidence="4" id="KW-1185">Reference proteome</keyword>
<protein>
    <submittedName>
        <fullName evidence="2">Uncharacterized protein</fullName>
    </submittedName>
</protein>
<dbReference type="EMBL" id="AL939104">
    <property type="protein sequence ID" value="CAD30875.1"/>
    <property type="molecule type" value="Genomic_DNA"/>
</dbReference>
<dbReference type="AlphaFoldDB" id="Q9FBQ0"/>
<dbReference type="OrthoDB" id="4123157at2"/>
<organism evidence="2 4">
    <name type="scientific">Streptomyces coelicolor (strain ATCC BAA-471 / A3(2) / M145)</name>
    <dbReference type="NCBI Taxonomy" id="100226"/>
    <lineage>
        <taxon>Bacteria</taxon>
        <taxon>Bacillati</taxon>
        <taxon>Actinomycetota</taxon>
        <taxon>Actinomycetes</taxon>
        <taxon>Kitasatosporales</taxon>
        <taxon>Streptomycetaceae</taxon>
        <taxon>Streptomyces</taxon>
        <taxon>Streptomyces albidoflavus group</taxon>
    </lineage>
</organism>
<reference evidence="2 4" key="1">
    <citation type="journal article" date="2002" name="Nature">
        <title>Complete genome sequence of the model actinomycete Streptomyces coelicolor A3(2).</title>
        <authorList>
            <person name="Bentley S.D."/>
            <person name="Chater K.F."/>
            <person name="Cerdeno-Tarraga A.M."/>
            <person name="Challis G.L."/>
            <person name="Thomson N.R."/>
            <person name="James K.D."/>
            <person name="Harris D.E."/>
            <person name="Quail M.A."/>
            <person name="Kieser H."/>
            <person name="Harper D."/>
            <person name="Bateman A."/>
            <person name="Brown S."/>
            <person name="Chandra G."/>
            <person name="Chen C.W."/>
            <person name="Collins M."/>
            <person name="Cronin A."/>
            <person name="Fraser A."/>
            <person name="Goble A."/>
            <person name="Hidalgo J."/>
            <person name="Hornsby T."/>
            <person name="Howarth S."/>
            <person name="Huang C.H."/>
            <person name="Kieser T."/>
            <person name="Larke L."/>
            <person name="Murphy L."/>
            <person name="Oliver K."/>
            <person name="O'Neil S."/>
            <person name="Rabbinowitsch E."/>
            <person name="Rajandream M.A."/>
            <person name="Rutherford K."/>
            <person name="Rutter S."/>
            <person name="Seeger K."/>
            <person name="Saunders D."/>
            <person name="Sharp S."/>
            <person name="Squares R."/>
            <person name="Squares S."/>
            <person name="Taylor K."/>
            <person name="Warren T."/>
            <person name="Wietzorrek A."/>
            <person name="Woodward J."/>
            <person name="Barrell B.G."/>
            <person name="Parkhill J."/>
            <person name="Hopwood D.A."/>
        </authorList>
    </citation>
    <scope>NUCLEOTIDE SEQUENCE [LARGE SCALE GENOMIC DNA]</scope>
    <source>
        <strain evidence="2">A3</strain>
        <strain evidence="4">ATCC BAA-471 / A3(2) / M145</strain>
    </source>
</reference>
<sequence>MTGHHESTGPGTALSSDSTCRVTQYQTAGVNARLRLFALLERRACPRARRTTWWPGRSARWWSWTAWRRLLGVCCVRGRLGRRRDGGERGPGGHRGPGLATARRRSGGATELAVHCADVRQRERADLVRLEGFVRESVLPRAHPHTTARRRVLEVLGEAGSLCTARTVNSDEDYILCTLGVGHYDPDDQPPFKDGKPGWQRAGASIWNGSGAACIPHAAIEGPRK</sequence>
<dbReference type="Proteomes" id="UP000001973">
    <property type="component" value="Chromosome"/>
</dbReference>
<evidence type="ECO:0000313" key="2">
    <source>
        <dbReference type="EMBL" id="CAC04021.1"/>
    </source>
</evidence>
<dbReference type="PaxDb" id="100226-SCO0001"/>
<dbReference type="STRING" id="100226.gene:17757596"/>
<dbReference type="HOGENOM" id="CLU_1229283_0_0_11"/>
<dbReference type="PATRIC" id="fig|100226.15.peg.2"/>
<dbReference type="KEGG" id="sco:SCO7846"/>
<feature type="region of interest" description="Disordered" evidence="1">
    <location>
        <begin position="84"/>
        <end position="107"/>
    </location>
</feature>
<evidence type="ECO:0000313" key="4">
    <source>
        <dbReference type="Proteomes" id="UP000001973"/>
    </source>
</evidence>
<gene>
    <name evidence="3" type="ordered locus">SCO0001</name>
    <name evidence="2" type="ordered locus">SCO7846</name>
    <name evidence="2" type="ORF">SCEND.02c</name>
</gene>
<accession>Q9FBQ0</accession>
<dbReference type="eggNOG" id="ENOG5031EHG">
    <property type="taxonomic scope" value="Bacteria"/>
</dbReference>
<dbReference type="KEGG" id="sco:SCO0001"/>
<dbReference type="EMBL" id="AL939132">
    <property type="protein sequence ID" value="CAC04021.1"/>
    <property type="molecule type" value="Genomic_DNA"/>
</dbReference>
<evidence type="ECO:0000313" key="3">
    <source>
        <dbReference type="EMBL" id="CAD30875.1"/>
    </source>
</evidence>
<proteinExistence type="predicted"/>
<evidence type="ECO:0000256" key="1">
    <source>
        <dbReference type="SAM" id="MobiDB-lite"/>
    </source>
</evidence>